<keyword evidence="3" id="KW-0456">Lyase</keyword>
<dbReference type="GO" id="GO:0051997">
    <property type="term" value="F:2-oxo-4-hydroxy-4-carboxy-5-ureidoimidazoline decarboxylase activity"/>
    <property type="evidence" value="ECO:0007669"/>
    <property type="project" value="UniProtKB-EC"/>
</dbReference>
<dbReference type="Proteomes" id="UP000632289">
    <property type="component" value="Unassembled WGS sequence"/>
</dbReference>
<accession>A0A927F141</accession>
<evidence type="ECO:0000313" key="4">
    <source>
        <dbReference type="Proteomes" id="UP000632289"/>
    </source>
</evidence>
<keyword evidence="4" id="KW-1185">Reference proteome</keyword>
<organism evidence="3 4">
    <name type="scientific">Streptomyces chumphonensis</name>
    <dbReference type="NCBI Taxonomy" id="1214925"/>
    <lineage>
        <taxon>Bacteria</taxon>
        <taxon>Bacillati</taxon>
        <taxon>Actinomycetota</taxon>
        <taxon>Actinomycetes</taxon>
        <taxon>Kitasatosporales</taxon>
        <taxon>Streptomycetaceae</taxon>
        <taxon>Streptomyces</taxon>
    </lineage>
</organism>
<sequence length="179" mass="19139">MRLPAQRGPRTPLGRLNAAPAEVAEAVLLSCCGSRRWAGLLAGNRPYPDVHALLAAADEASYDLREVDVAEALAAESATHDPLGDGPGARAARTALRAAQAEYESTFGHAFVICLDELPPGEHLNETLSALRARLAHDAEQERAVAGDELRRLARTRLRRLLRNHLSPGGLSPQTPHGP</sequence>
<evidence type="ECO:0000256" key="1">
    <source>
        <dbReference type="ARBA" id="ARBA00022631"/>
    </source>
</evidence>
<evidence type="ECO:0000313" key="3">
    <source>
        <dbReference type="EMBL" id="MBD3932314.1"/>
    </source>
</evidence>
<evidence type="ECO:0000259" key="2">
    <source>
        <dbReference type="Pfam" id="PF09349"/>
    </source>
</evidence>
<dbReference type="GO" id="GO:0006144">
    <property type="term" value="P:purine nucleobase metabolic process"/>
    <property type="evidence" value="ECO:0007669"/>
    <property type="project" value="UniProtKB-KW"/>
</dbReference>
<feature type="domain" description="Oxo-4-hydroxy-4-carboxy-5-ureidoimidazoline decarboxylase" evidence="2">
    <location>
        <begin position="17"/>
        <end position="159"/>
    </location>
</feature>
<dbReference type="Pfam" id="PF09349">
    <property type="entry name" value="OHCU_decarbox"/>
    <property type="match status" value="1"/>
</dbReference>
<proteinExistence type="predicted"/>
<dbReference type="RefSeq" id="WP_191209614.1">
    <property type="nucleotide sequence ID" value="NZ_BAABKL010000015.1"/>
</dbReference>
<reference evidence="3" key="1">
    <citation type="submission" date="2020-09" db="EMBL/GenBank/DDBJ databases">
        <title>Secondary metabolite and genome analysis of marine Streptomyces chumphonensis KK1-2T.</title>
        <authorList>
            <person name="Phongsopitanun W."/>
            <person name="Kanchanasin P."/>
            <person name="Pittayakhajonwut P."/>
            <person name="Suwanborirux K."/>
            <person name="Tanasupawat S."/>
        </authorList>
    </citation>
    <scope>NUCLEOTIDE SEQUENCE</scope>
    <source>
        <strain evidence="3">KK1-2</strain>
    </source>
</reference>
<dbReference type="InterPro" id="IPR036778">
    <property type="entry name" value="OHCU_decarboxylase_sf"/>
</dbReference>
<dbReference type="EC" id="4.1.1.97" evidence="3"/>
<dbReference type="AlphaFoldDB" id="A0A927F141"/>
<gene>
    <name evidence="3" type="ORF">IF129_12210</name>
</gene>
<protein>
    <submittedName>
        <fullName evidence="3">2-oxo-4-hydroxy-4-carboxy-5-ureidoimidazoline decarboxylase</fullName>
        <ecNumber evidence="3">4.1.1.97</ecNumber>
    </submittedName>
</protein>
<comment type="caution">
    <text evidence="3">The sequence shown here is derived from an EMBL/GenBank/DDBJ whole genome shotgun (WGS) entry which is preliminary data.</text>
</comment>
<dbReference type="InterPro" id="IPR018020">
    <property type="entry name" value="OHCU_decarboxylase"/>
</dbReference>
<dbReference type="EMBL" id="JACXYU010000005">
    <property type="protein sequence ID" value="MBD3932314.1"/>
    <property type="molecule type" value="Genomic_DNA"/>
</dbReference>
<keyword evidence="1" id="KW-0659">Purine metabolism</keyword>
<dbReference type="Gene3D" id="1.10.3330.10">
    <property type="entry name" value="Oxo-4-hydroxy-4-carboxy-5-ureidoimidazoline decarboxylase"/>
    <property type="match status" value="1"/>
</dbReference>
<dbReference type="NCBIfam" id="NF010372">
    <property type="entry name" value="PRK13798.1"/>
    <property type="match status" value="1"/>
</dbReference>
<name>A0A927F141_9ACTN</name>
<dbReference type="SUPFAM" id="SSF158694">
    <property type="entry name" value="UraD-Like"/>
    <property type="match status" value="1"/>
</dbReference>